<evidence type="ECO:0000313" key="5">
    <source>
        <dbReference type="Proteomes" id="UP001146793"/>
    </source>
</evidence>
<organism evidence="4 5">
    <name type="scientific">Anaeramoeba flamelloides</name>
    <dbReference type="NCBI Taxonomy" id="1746091"/>
    <lineage>
        <taxon>Eukaryota</taxon>
        <taxon>Metamonada</taxon>
        <taxon>Anaeramoebidae</taxon>
        <taxon>Anaeramoeba</taxon>
    </lineage>
</organism>
<feature type="compositionally biased region" description="Low complexity" evidence="2">
    <location>
        <begin position="383"/>
        <end position="394"/>
    </location>
</feature>
<dbReference type="InterPro" id="IPR000409">
    <property type="entry name" value="BEACH_dom"/>
</dbReference>
<proteinExistence type="predicted"/>
<dbReference type="PROSITE" id="PS50082">
    <property type="entry name" value="WD_REPEATS_2"/>
    <property type="match status" value="1"/>
</dbReference>
<evidence type="ECO:0000259" key="3">
    <source>
        <dbReference type="PROSITE" id="PS50197"/>
    </source>
</evidence>
<dbReference type="Pfam" id="PF02138">
    <property type="entry name" value="Beach"/>
    <property type="match status" value="1"/>
</dbReference>
<protein>
    <submittedName>
        <fullName evidence="4">Beige/beach-related</fullName>
    </submittedName>
</protein>
<sequence length="616" mass="71838">MHTHIYIYIYIKIKNKEERENKNKSLRSIEIHFNNNTKLISNVTELIPEFYYLPDFLKNFPKSSINDKKNQNQDDQKIILPPWAKGSSEKFIKINSLALESEYVSNNLHSWIDLIFGYKQKGKEAIKSKNVFSYLTYPKNIKQEMNQNTISKKRILLQIQNSGQCSKQLFKEPHLSKITDLTLNNKKKKGSKKSRKNSLVDINCKIDWWGITRNCLEITISKNPIIYLSINENHEQIREMFQIPKLITTIDNKGKIRAHEWITTNSQNEKGHFKIANENNIKQTNNLERIGIWVDNKSIVNFNNCFQKFGDGSLLLSCGYFDNSFKIFSLSTHQTIKSIIFHKDIVTCLNYDFNSKKYIITGSKDYTICIWKIKKNNKKRNNLINSNNNNNLNNTKKDHTQINDLDNNNNNQKNMKKVPKINMNGNNNYLEMDNFDSYFIKTYPKHILYGHQSSITCLAHNVNLDIIISASQNNLILIHTLRNGDFLRSIHLKNAKNNILKEITRPSLLTVTNNGELLIYSQPYLFLYSINGILQTLLKIKEKILDLKLTKDNAYFFIVGEFGLFQLRRFDDLSLVNNLSFSKCSINTIQIVKLQDYFILGLENGKIITGKFILKK</sequence>
<dbReference type="PANTHER" id="PTHR13743:SF112">
    <property type="entry name" value="BEACH DOMAIN-CONTAINING PROTEIN"/>
    <property type="match status" value="1"/>
</dbReference>
<evidence type="ECO:0000256" key="2">
    <source>
        <dbReference type="SAM" id="MobiDB-lite"/>
    </source>
</evidence>
<dbReference type="AlphaFoldDB" id="A0AAV8A7N0"/>
<dbReference type="SMART" id="SM01026">
    <property type="entry name" value="Beach"/>
    <property type="match status" value="1"/>
</dbReference>
<keyword evidence="1" id="KW-0853">WD repeat</keyword>
<dbReference type="InterPro" id="IPR036372">
    <property type="entry name" value="BEACH_dom_sf"/>
</dbReference>
<feature type="domain" description="BEACH" evidence="3">
    <location>
        <begin position="1"/>
        <end position="177"/>
    </location>
</feature>
<gene>
    <name evidence="4" type="ORF">M0812_05722</name>
</gene>
<evidence type="ECO:0000256" key="1">
    <source>
        <dbReference type="PROSITE-ProRule" id="PRU00221"/>
    </source>
</evidence>
<comment type="caution">
    <text evidence="4">The sequence shown here is derived from an EMBL/GenBank/DDBJ whole genome shotgun (WGS) entry which is preliminary data.</text>
</comment>
<reference evidence="4" key="1">
    <citation type="submission" date="2022-08" db="EMBL/GenBank/DDBJ databases">
        <title>Novel sulphate-reducing endosymbionts in the free-living metamonad Anaeramoeba.</title>
        <authorList>
            <person name="Jerlstrom-Hultqvist J."/>
            <person name="Cepicka I."/>
            <person name="Gallot-Lavallee L."/>
            <person name="Salas-Leiva D."/>
            <person name="Curtis B.A."/>
            <person name="Zahonova K."/>
            <person name="Pipaliya S."/>
            <person name="Dacks J."/>
            <person name="Roger A.J."/>
        </authorList>
    </citation>
    <scope>NUCLEOTIDE SEQUENCE</scope>
    <source>
        <strain evidence="4">Busselton2</strain>
    </source>
</reference>
<dbReference type="GO" id="GO:0005829">
    <property type="term" value="C:cytosol"/>
    <property type="evidence" value="ECO:0007669"/>
    <property type="project" value="TreeGrafter"/>
</dbReference>
<dbReference type="PROSITE" id="PS50197">
    <property type="entry name" value="BEACH"/>
    <property type="match status" value="1"/>
</dbReference>
<dbReference type="Gene3D" id="2.130.10.10">
    <property type="entry name" value="YVTN repeat-like/Quinoprotein amine dehydrogenase"/>
    <property type="match status" value="2"/>
</dbReference>
<dbReference type="Proteomes" id="UP001146793">
    <property type="component" value="Unassembled WGS sequence"/>
</dbReference>
<dbReference type="Gene3D" id="1.10.1540.10">
    <property type="entry name" value="BEACH domain"/>
    <property type="match status" value="1"/>
</dbReference>
<dbReference type="SMART" id="SM00320">
    <property type="entry name" value="WD40"/>
    <property type="match status" value="3"/>
</dbReference>
<dbReference type="SUPFAM" id="SSF81837">
    <property type="entry name" value="BEACH domain"/>
    <property type="match status" value="1"/>
</dbReference>
<dbReference type="InterPro" id="IPR001680">
    <property type="entry name" value="WD40_rpt"/>
</dbReference>
<dbReference type="InterPro" id="IPR015943">
    <property type="entry name" value="WD40/YVTN_repeat-like_dom_sf"/>
</dbReference>
<feature type="repeat" description="WD" evidence="1">
    <location>
        <begin position="339"/>
        <end position="381"/>
    </location>
</feature>
<dbReference type="Pfam" id="PF20426">
    <property type="entry name" value="NBCH_WD40"/>
    <property type="match status" value="2"/>
</dbReference>
<dbReference type="GO" id="GO:0008104">
    <property type="term" value="P:intracellular protein localization"/>
    <property type="evidence" value="ECO:0007669"/>
    <property type="project" value="TreeGrafter"/>
</dbReference>
<dbReference type="GO" id="GO:0016020">
    <property type="term" value="C:membrane"/>
    <property type="evidence" value="ECO:0007669"/>
    <property type="project" value="TreeGrafter"/>
</dbReference>
<accession>A0AAV8A7N0</accession>
<dbReference type="SUPFAM" id="SSF50978">
    <property type="entry name" value="WD40 repeat-like"/>
    <property type="match status" value="1"/>
</dbReference>
<dbReference type="InterPro" id="IPR036322">
    <property type="entry name" value="WD40_repeat_dom_sf"/>
</dbReference>
<dbReference type="InterPro" id="IPR046851">
    <property type="entry name" value="NBCH_WD40"/>
</dbReference>
<evidence type="ECO:0000313" key="4">
    <source>
        <dbReference type="EMBL" id="KAJ3449569.1"/>
    </source>
</evidence>
<dbReference type="EMBL" id="JANTQA010000012">
    <property type="protein sequence ID" value="KAJ3449569.1"/>
    <property type="molecule type" value="Genomic_DNA"/>
</dbReference>
<dbReference type="InterPro" id="IPR050865">
    <property type="entry name" value="BEACH_Domain"/>
</dbReference>
<dbReference type="GO" id="GO:0019901">
    <property type="term" value="F:protein kinase binding"/>
    <property type="evidence" value="ECO:0007669"/>
    <property type="project" value="TreeGrafter"/>
</dbReference>
<dbReference type="PANTHER" id="PTHR13743">
    <property type="entry name" value="BEIGE/BEACH-RELATED"/>
    <property type="match status" value="1"/>
</dbReference>
<name>A0AAV8A7N0_9EUKA</name>
<feature type="region of interest" description="Disordered" evidence="2">
    <location>
        <begin position="383"/>
        <end position="415"/>
    </location>
</feature>